<comment type="caution">
    <text evidence="1">The sequence shown here is derived from an EMBL/GenBank/DDBJ whole genome shotgun (WGS) entry which is preliminary data.</text>
</comment>
<dbReference type="EMBL" id="MGHY01000007">
    <property type="protein sequence ID" value="OGM79781.1"/>
    <property type="molecule type" value="Genomic_DNA"/>
</dbReference>
<evidence type="ECO:0000313" key="2">
    <source>
        <dbReference type="Proteomes" id="UP000178999"/>
    </source>
</evidence>
<evidence type="ECO:0000313" key="1">
    <source>
        <dbReference type="EMBL" id="OGM79781.1"/>
    </source>
</evidence>
<reference evidence="1 2" key="1">
    <citation type="journal article" date="2016" name="Nat. Commun.">
        <title>Thousands of microbial genomes shed light on interconnected biogeochemical processes in an aquifer system.</title>
        <authorList>
            <person name="Anantharaman K."/>
            <person name="Brown C.T."/>
            <person name="Hug L.A."/>
            <person name="Sharon I."/>
            <person name="Castelle C.J."/>
            <person name="Probst A.J."/>
            <person name="Thomas B.C."/>
            <person name="Singh A."/>
            <person name="Wilkins M.J."/>
            <person name="Karaoz U."/>
            <person name="Brodie E.L."/>
            <person name="Williams K.H."/>
            <person name="Hubbard S.S."/>
            <person name="Banfield J.F."/>
        </authorList>
    </citation>
    <scope>NUCLEOTIDE SEQUENCE [LARGE SCALE GENOMIC DNA]</scope>
</reference>
<dbReference type="Proteomes" id="UP000178999">
    <property type="component" value="Unassembled WGS sequence"/>
</dbReference>
<dbReference type="AlphaFoldDB" id="A0A1F8CU18"/>
<name>A0A1F8CU18_9BACT</name>
<proteinExistence type="predicted"/>
<organism evidence="1 2">
    <name type="scientific">Candidatus Woesebacteria bacterium RIFOXYB1_FULL_38_16</name>
    <dbReference type="NCBI Taxonomy" id="1802538"/>
    <lineage>
        <taxon>Bacteria</taxon>
        <taxon>Candidatus Woeseibacteriota</taxon>
    </lineage>
</organism>
<protein>
    <submittedName>
        <fullName evidence="1">Uncharacterized protein</fullName>
    </submittedName>
</protein>
<sequence length="103" mass="11953">MNTKADRKFSGYTIVGRPMEEPCPAIAQKTLARLREQYGDAVYVGHVQERVRPRPEWTQYKFFVPIASIKGIQWNADTVRYDEVEKPVENTWGRLSFSVLDMS</sequence>
<accession>A0A1F8CU18</accession>
<gene>
    <name evidence="1" type="ORF">A2382_04245</name>
</gene>